<dbReference type="InterPro" id="IPR052717">
    <property type="entry name" value="Vacuolar_transposase_reg"/>
</dbReference>
<dbReference type="SUPFAM" id="SSF53098">
    <property type="entry name" value="Ribonuclease H-like"/>
    <property type="match status" value="1"/>
</dbReference>
<dbReference type="GO" id="GO:0005634">
    <property type="term" value="C:nucleus"/>
    <property type="evidence" value="ECO:0007669"/>
    <property type="project" value="TreeGrafter"/>
</dbReference>
<protein>
    <recommendedName>
        <fullName evidence="2">DUF659 domain-containing protein</fullName>
    </recommendedName>
</protein>
<sequence length="152" mass="17436">MVTTKLEGAQALNLTITKFYNRHVVKLTNVFHDWDNFSKLESVMLACKHVIGRHTGENIATWYEVIADFDIASKVKHIVTDSASNVKKAFIIRPGYEIETDDEVSESSDDESHLSNHEYQRDALDAFDMSFTYHACFAHFIQLVVKDGFKKF</sequence>
<evidence type="ECO:0000313" key="1">
    <source>
        <dbReference type="EnsemblMetazoa" id="Aqu2.1.06360_001"/>
    </source>
</evidence>
<dbReference type="InParanoid" id="A0A1X7SWA4"/>
<dbReference type="PANTHER" id="PTHR46169">
    <property type="entry name" value="DNA REPLICATION-RELATED ELEMENT FACTOR, ISOFORM A"/>
    <property type="match status" value="1"/>
</dbReference>
<name>A0A1X7SWA4_AMPQE</name>
<evidence type="ECO:0008006" key="2">
    <source>
        <dbReference type="Google" id="ProtNLM"/>
    </source>
</evidence>
<reference evidence="1" key="1">
    <citation type="submission" date="2017-05" db="UniProtKB">
        <authorList>
            <consortium name="EnsemblMetazoa"/>
        </authorList>
    </citation>
    <scope>IDENTIFICATION</scope>
</reference>
<dbReference type="PANTHER" id="PTHR46169:SF29">
    <property type="entry name" value="DNA REPLICATION-RELATED ELEMENT FACTOR, ISOFORM A"/>
    <property type="match status" value="1"/>
</dbReference>
<dbReference type="AlphaFoldDB" id="A0A1X7SWA4"/>
<dbReference type="InterPro" id="IPR012337">
    <property type="entry name" value="RNaseH-like_sf"/>
</dbReference>
<proteinExistence type="predicted"/>
<organism evidence="1">
    <name type="scientific">Amphimedon queenslandica</name>
    <name type="common">Sponge</name>
    <dbReference type="NCBI Taxonomy" id="400682"/>
    <lineage>
        <taxon>Eukaryota</taxon>
        <taxon>Metazoa</taxon>
        <taxon>Porifera</taxon>
        <taxon>Demospongiae</taxon>
        <taxon>Heteroscleromorpha</taxon>
        <taxon>Haplosclerida</taxon>
        <taxon>Niphatidae</taxon>
        <taxon>Amphimedon</taxon>
    </lineage>
</organism>
<dbReference type="EnsemblMetazoa" id="Aqu2.1.06360_001">
    <property type="protein sequence ID" value="Aqu2.1.06360_001"/>
    <property type="gene ID" value="Aqu2.1.06360"/>
</dbReference>
<dbReference type="GO" id="GO:0006357">
    <property type="term" value="P:regulation of transcription by RNA polymerase II"/>
    <property type="evidence" value="ECO:0007669"/>
    <property type="project" value="TreeGrafter"/>
</dbReference>
<accession>A0A1X7SWA4</accession>